<feature type="region of interest" description="Disordered" evidence="12">
    <location>
        <begin position="1946"/>
        <end position="2001"/>
    </location>
</feature>
<evidence type="ECO:0000259" key="13">
    <source>
        <dbReference type="SMART" id="SM01281"/>
    </source>
</evidence>
<comment type="caution">
    <text evidence="14">The sequence shown here is derived from an EMBL/GenBank/DDBJ whole genome shotgun (WGS) entry which is preliminary data.</text>
</comment>
<evidence type="ECO:0000256" key="6">
    <source>
        <dbReference type="ARBA" id="ARBA00023015"/>
    </source>
</evidence>
<comment type="function">
    <text evidence="10">Component of the SRB8-11 complex. The SRB8-11 complex is a regulatory module of the Mediator complex which is itself involved in regulation of basal and activated RNA polymerase II-dependent transcription. The SRB8-11 complex may be involved in the transcriptional repression of a subset of genes regulated by Mediator. It may inhibit the association of the Mediator complex with RNA polymerase II to form the holoenzyme complex.</text>
</comment>
<evidence type="ECO:0000256" key="2">
    <source>
        <dbReference type="ARBA" id="ARBA00010289"/>
    </source>
</evidence>
<evidence type="ECO:0000313" key="15">
    <source>
        <dbReference type="Proteomes" id="UP000703661"/>
    </source>
</evidence>
<feature type="compositionally biased region" description="Gly residues" evidence="12">
    <location>
        <begin position="16"/>
        <end position="27"/>
    </location>
</feature>
<dbReference type="InterPro" id="IPR021990">
    <property type="entry name" value="Mediator_Med12_LCEWAV"/>
</dbReference>
<feature type="region of interest" description="Disordered" evidence="12">
    <location>
        <begin position="656"/>
        <end position="681"/>
    </location>
</feature>
<feature type="region of interest" description="Disordered" evidence="12">
    <location>
        <begin position="551"/>
        <end position="585"/>
    </location>
</feature>
<feature type="compositionally biased region" description="Polar residues" evidence="12">
    <location>
        <begin position="1350"/>
        <end position="1365"/>
    </location>
</feature>
<feature type="region of interest" description="Disordered" evidence="12">
    <location>
        <begin position="1734"/>
        <end position="1759"/>
    </location>
</feature>
<feature type="compositionally biased region" description="Low complexity" evidence="12">
    <location>
        <begin position="123"/>
        <end position="151"/>
    </location>
</feature>
<feature type="region of interest" description="Disordered" evidence="12">
    <location>
        <begin position="2478"/>
        <end position="2507"/>
    </location>
</feature>
<gene>
    <name evidence="14" type="primary">SRB8</name>
    <name evidence="14" type="ORF">BGZ80_000882</name>
</gene>
<feature type="compositionally biased region" description="Low complexity" evidence="12">
    <location>
        <begin position="2526"/>
        <end position="2546"/>
    </location>
</feature>
<keyword evidence="7" id="KW-0010">Activator</keyword>
<feature type="compositionally biased region" description="Low complexity" evidence="12">
    <location>
        <begin position="2092"/>
        <end position="2102"/>
    </location>
</feature>
<reference evidence="14" key="1">
    <citation type="journal article" date="2020" name="Fungal Divers.">
        <title>Resolving the Mortierellaceae phylogeny through synthesis of multi-gene phylogenetics and phylogenomics.</title>
        <authorList>
            <person name="Vandepol N."/>
            <person name="Liber J."/>
            <person name="Desiro A."/>
            <person name="Na H."/>
            <person name="Kennedy M."/>
            <person name="Barry K."/>
            <person name="Grigoriev I.V."/>
            <person name="Miller A.N."/>
            <person name="O'Donnell K."/>
            <person name="Stajich J.E."/>
            <person name="Bonito G."/>
        </authorList>
    </citation>
    <scope>NUCLEOTIDE SEQUENCE</scope>
    <source>
        <strain evidence="14">NRRL 2769</strain>
    </source>
</reference>
<evidence type="ECO:0000256" key="1">
    <source>
        <dbReference type="ARBA" id="ARBA00004123"/>
    </source>
</evidence>
<dbReference type="InterPro" id="IPR057344">
    <property type="entry name" value="ARM_SRB8"/>
</dbReference>
<evidence type="ECO:0000313" key="14">
    <source>
        <dbReference type="EMBL" id="KAG0011163.1"/>
    </source>
</evidence>
<keyword evidence="8" id="KW-0804">Transcription</keyword>
<feature type="compositionally biased region" description="Low complexity" evidence="12">
    <location>
        <begin position="2277"/>
        <end position="2289"/>
    </location>
</feature>
<keyword evidence="9" id="KW-0539">Nucleus</keyword>
<organism evidence="14 15">
    <name type="scientific">Entomortierella chlamydospora</name>
    <dbReference type="NCBI Taxonomy" id="101097"/>
    <lineage>
        <taxon>Eukaryota</taxon>
        <taxon>Fungi</taxon>
        <taxon>Fungi incertae sedis</taxon>
        <taxon>Mucoromycota</taxon>
        <taxon>Mortierellomycotina</taxon>
        <taxon>Mortierellomycetes</taxon>
        <taxon>Mortierellales</taxon>
        <taxon>Mortierellaceae</taxon>
        <taxon>Entomortierella</taxon>
    </lineage>
</organism>
<feature type="region of interest" description="Disordered" evidence="12">
    <location>
        <begin position="1350"/>
        <end position="1375"/>
    </location>
</feature>
<evidence type="ECO:0000256" key="4">
    <source>
        <dbReference type="ARBA" id="ARBA00019622"/>
    </source>
</evidence>
<feature type="compositionally biased region" description="Acidic residues" evidence="12">
    <location>
        <begin position="2137"/>
        <end position="2151"/>
    </location>
</feature>
<dbReference type="Pfam" id="PF09497">
    <property type="entry name" value="Med12"/>
    <property type="match status" value="1"/>
</dbReference>
<feature type="domain" description="Mediator complex subunit Med12" evidence="13">
    <location>
        <begin position="252"/>
        <end position="314"/>
    </location>
</feature>
<protein>
    <recommendedName>
        <fullName evidence="4">Mediator of RNA polymerase II transcription subunit 12</fullName>
    </recommendedName>
    <alternativeName>
        <fullName evidence="11">Mediator complex subunit 12</fullName>
    </alternativeName>
</protein>
<feature type="compositionally biased region" description="Low complexity" evidence="12">
    <location>
        <begin position="2498"/>
        <end position="2507"/>
    </location>
</feature>
<feature type="compositionally biased region" description="Polar residues" evidence="12">
    <location>
        <begin position="565"/>
        <end position="583"/>
    </location>
</feature>
<proteinExistence type="inferred from homology"/>
<evidence type="ECO:0000256" key="3">
    <source>
        <dbReference type="ARBA" id="ARBA00011629"/>
    </source>
</evidence>
<feature type="compositionally biased region" description="Low complexity" evidence="12">
    <location>
        <begin position="656"/>
        <end position="665"/>
    </location>
</feature>
<evidence type="ECO:0000256" key="12">
    <source>
        <dbReference type="SAM" id="MobiDB-lite"/>
    </source>
</evidence>
<dbReference type="EMBL" id="JAAAID010001198">
    <property type="protein sequence ID" value="KAG0011163.1"/>
    <property type="molecule type" value="Genomic_DNA"/>
</dbReference>
<dbReference type="Pfam" id="PF25326">
    <property type="entry name" value="ARM_SRB8"/>
    <property type="match status" value="1"/>
</dbReference>
<keyword evidence="5" id="KW-0678">Repressor</keyword>
<feature type="compositionally biased region" description="Low complexity" evidence="12">
    <location>
        <begin position="1746"/>
        <end position="1759"/>
    </location>
</feature>
<evidence type="ECO:0000256" key="9">
    <source>
        <dbReference type="ARBA" id="ARBA00023242"/>
    </source>
</evidence>
<dbReference type="PANTHER" id="PTHR46567">
    <property type="entry name" value="MEDIATOR OF RNA POLYMERASE II TRANSCRIPTION SUBUNIT 12"/>
    <property type="match status" value="1"/>
</dbReference>
<feature type="region of interest" description="Disordered" evidence="12">
    <location>
        <begin position="356"/>
        <end position="377"/>
    </location>
</feature>
<evidence type="ECO:0000256" key="8">
    <source>
        <dbReference type="ARBA" id="ARBA00023163"/>
    </source>
</evidence>
<dbReference type="SMART" id="SM01281">
    <property type="entry name" value="Med12"/>
    <property type="match status" value="1"/>
</dbReference>
<dbReference type="GO" id="GO:0006357">
    <property type="term" value="P:regulation of transcription by RNA polymerase II"/>
    <property type="evidence" value="ECO:0007669"/>
    <property type="project" value="InterPro"/>
</dbReference>
<feature type="region of interest" description="Disordered" evidence="12">
    <location>
        <begin position="2085"/>
        <end position="2160"/>
    </location>
</feature>
<feature type="region of interest" description="Disordered" evidence="12">
    <location>
        <begin position="2277"/>
        <end position="2303"/>
    </location>
</feature>
<evidence type="ECO:0000256" key="5">
    <source>
        <dbReference type="ARBA" id="ARBA00022491"/>
    </source>
</evidence>
<feature type="compositionally biased region" description="Polar residues" evidence="12">
    <location>
        <begin position="1736"/>
        <end position="1745"/>
    </location>
</feature>
<dbReference type="Pfam" id="PF12145">
    <property type="entry name" value="Med12-LCEWAV"/>
    <property type="match status" value="1"/>
</dbReference>
<dbReference type="GO" id="GO:0003712">
    <property type="term" value="F:transcription coregulator activity"/>
    <property type="evidence" value="ECO:0007669"/>
    <property type="project" value="InterPro"/>
</dbReference>
<dbReference type="PANTHER" id="PTHR46567:SF1">
    <property type="entry name" value="MEDIATOR OF RNA POLYMERASE II TRANSCRIPTION SUBUNIT 12"/>
    <property type="match status" value="1"/>
</dbReference>
<dbReference type="InterPro" id="IPR019035">
    <property type="entry name" value="Mediator_Med12"/>
</dbReference>
<comment type="subunit">
    <text evidence="3">Component of the SRB8-11 complex, which itself associates with the Mediator complex.</text>
</comment>
<sequence length="2546" mass="278924">YYTNHPRGAFPQYPPGSGGPVGQGGGPPMNNAPGQGPHMPARMGYPTGRNMVPMGMNYHNGGNPGLGGPQGGPGMGAFPGGFAPSSGMPYGGNNNNSGMGNSNNINNNSNNNSNSQMPYGHASQHTTPTHSPYSSSPSSSAHPNSSKTNSSLPLRRYILLPPAKKRKLHKTSDLGFPGVFPQRPGQDEDQMTLNNVKTGYIDKGVIQNETISAQGILADGLQDPKKLHDLGAFMVEVLKKRQESNRIVGPSTFRPPSRATLNDQKKEQWMSDLSGTVSLRRLSKSVPHGFKSEKLLESLAQRQVPMLRATWYIKIVALSEMQAQRSRPSTQHQYSADWTATVSMFLKKQLLEINPNSTSRPPASALNPASGAQNVKPWASEEAKEKWESKWRYSVMLTKWQYNEGLLDHRHFLRATVDQLSTLGFEQVALLLSLISLFLSEYARSRLLMRLLIEGLLNVLQSVLLKDIQSIQHKPAVFSNVGTVLETHYKMIHARVQVFNDLSSIGAELENTSARLGNNVEILDRVDHTSDLEQVAYSYFSETMDAYSSTSLPPSPSKSVFSPSATQSTQSNLSPSPNTMSSSERLEGAWKSRVNTLCEWAITSSRYGHHRVYLAGTMLKIWCESSVLSPRVPVYERTSRLQGALLEFLDSFNGTHHQASHSQEGGHSHHHHQQHSHHGSEDTLDAMTRLFGILIHDRLFSYQQYLQRLIARGDLQPSKRGQESTLRHLKYLQSFPLHQGAKAHHLNQRRVVLFGVNGEDEYDRECFETITAQIKARLPYMFRPEAANMTIPVKDSPQDTHELATPLSVQLTELILSASRFCQLRVTSQWLLDAVKSYVVKHIQIGEDNWRVMTSPGSSLLNARQLATVVSVMEVVSDFHSLYDMCTWLLDHTSDKALLTYVVNVAKKHYMVWAAMGVLTKFSQAILAKHYNLQSKNVLFKALPRYLAYEAHNVPEDIRIQMEGDLASAKASSGAGVVIPAQLQELQNLLKDPSTAAISNLASSFHFKYGGLAHWPRRLFDNCVDILRKKDEAARAGGARVDDSMSGMNLPDPVATLEIIRASRAFAELLVEMAERVGNGCMNEVVLLWLRDHDTEWMISLLGSSATTSSSIHAEDACEGQPIWFLSFMVQLVIQGFCSIEVLVQDLCGAMLNKVASAVQQSLPHSNHYGDNHPEDMQHQEPIILEESKLRLCRTMVILLRLLLLEDAFPNSRANHAYGASHHALSLGHHTHRFGIQLTISEIHALQTQRYWRLMAMQQQLRPDHDLDVSEDTAPSLSPSSLVDHQMMLVQFQICRDLVWIESCLPLNHKVLHEIQEYRKDWALSADWLREKCLSNVDGAYKMFLQTKQDQQQSNDATGNGMTIDNSNSSKGNKKHSDVVDRKMMETFQMLVAESHESLLLLDTYGDAALTPSMVHQRTFRSIFSRVDRWIFDRCKVEFWLLLDTVMMERAVQVKQAGGDGGVAKDGSVTAGSTSSVSAAAMTSDGLMMMEGVTLSSNSSGQTSGGVVNGDGDSLQQLIYIFFQEFVLSENADKELIGRMLIGMRSDAVEEFIRYGYSILEGNSNVSFPYNVMIVQRPVCSTDYIKIVTNFHYVMEILMREGQPAIPLSLVSDDPSQLSVATAAGATPSASVSTPSSSQQANNNTGNTAAAALQGLNATQLENRIKFARSLLWQLKKFEDGVRYFDVMHAIGCSYEEACKVVHDSEVGGGDMEDLLLNASMQRNHLAQSHPHLMSEATSYQQHKPSQSQSSGTSHSASSANPTVHLIDLRTSLCLRLRLLVPLLPVILQHPSSAACDLTTYVIRLTNLLVSSIIHGQGSEERLFEFCLDMVSCLMDEVLLLSGGGNDSKAMRNDILNQLRTGLPQMTTSIPTVFASRIFRILPFQQHNVYFTGLRVSGDQGAKVQKEIQPRPWDWLEDCIGDVDHHSHQQQQQQQHLTAQNPALSLGLLDPASSSSSSSAGLVNGDGSGGLTGSSHSLSGSSSSNVLNTSSHSLTSSGENVNDTSISLTFFGAKQIRKPTEGTTYEMQFRLGHGGGDDEQELILTEEQQRPCEYNHSHQQHLLMLQHQQKQEQLMLQQQIQQKQQGDAVTESSSQSQDLLSSGGNMMEMDLFGPGSSGGGIRSGSVPPLPRQHNTDQEPEDGEISSDEDTDMNPIAWDNNNNNIDLNNVVSVVSNPASSTIQPQPVQPNFNSSASISGLEEGEVSEKAEDDFSEIFASTTAPLTPVVPTPAIATGPPAPISVPASVVSSSTTIMSTTATAAATAAAASKKKAPIVTAKPARGGAAPKATRGGKGSRGGKAAKAAPAVSAVNTVTETAAATSSSTTIPDSTMSAASNVLPIQPSAATVAPLPQVPHLQQQQSQHQQQQQPMQAQQFQGQPQQFQTFQQQQQAFQNQMRVPAAGGMPMSIALPPQGQHSMGVNVGNPGTMSSHMMMNILRQNQLAAAASNGGGIPGAATIRGIHVPFRNDQQSQQLQQLQMQHQQQQQQPQYMDPSTFMNNGNNNNVGNNHLGFGAGNPMNFHMGHLNNNNNGGNGGNNNNTNNNGGW</sequence>
<feature type="region of interest" description="Disordered" evidence="12">
    <location>
        <begin position="1"/>
        <end position="46"/>
    </location>
</feature>
<evidence type="ECO:0000256" key="11">
    <source>
        <dbReference type="ARBA" id="ARBA00032010"/>
    </source>
</evidence>
<feature type="compositionally biased region" description="Low complexity" evidence="12">
    <location>
        <begin position="91"/>
        <end position="115"/>
    </location>
</feature>
<dbReference type="GO" id="GO:0016592">
    <property type="term" value="C:mediator complex"/>
    <property type="evidence" value="ECO:0007669"/>
    <property type="project" value="InterPro"/>
</dbReference>
<evidence type="ECO:0000256" key="7">
    <source>
        <dbReference type="ARBA" id="ARBA00023159"/>
    </source>
</evidence>
<evidence type="ECO:0000256" key="10">
    <source>
        <dbReference type="ARBA" id="ARBA00025661"/>
    </source>
</evidence>
<feature type="region of interest" description="Disordered" evidence="12">
    <location>
        <begin position="1623"/>
        <end position="1645"/>
    </location>
</feature>
<feature type="non-terminal residue" evidence="14">
    <location>
        <position position="1"/>
    </location>
</feature>
<comment type="subcellular location">
    <subcellularLocation>
        <location evidence="1">Nucleus</location>
    </subcellularLocation>
</comment>
<keyword evidence="6" id="KW-0805">Transcription regulation</keyword>
<feature type="compositionally biased region" description="Low complexity" evidence="12">
    <location>
        <begin position="1973"/>
        <end position="1998"/>
    </location>
</feature>
<name>A0A9P6MS07_9FUNG</name>
<feature type="region of interest" description="Disordered" evidence="12">
    <location>
        <begin position="87"/>
        <end position="189"/>
    </location>
</feature>
<comment type="similarity">
    <text evidence="2">Belongs to the Mediator complex subunit 12 family.</text>
</comment>
<feature type="compositionally biased region" description="Basic residues" evidence="12">
    <location>
        <begin position="668"/>
        <end position="677"/>
    </location>
</feature>
<feature type="region of interest" description="Disordered" evidence="12">
    <location>
        <begin position="2354"/>
        <end position="2394"/>
    </location>
</feature>
<keyword evidence="15" id="KW-1185">Reference proteome</keyword>
<feature type="compositionally biased region" description="Low complexity" evidence="12">
    <location>
        <begin position="2478"/>
        <end position="2489"/>
    </location>
</feature>
<accession>A0A9P6MS07</accession>
<feature type="compositionally biased region" description="Low complexity" evidence="12">
    <location>
        <begin position="1946"/>
        <end position="1963"/>
    </location>
</feature>
<feature type="region of interest" description="Disordered" evidence="12">
    <location>
        <begin position="2523"/>
        <end position="2546"/>
    </location>
</feature>
<feature type="compositionally biased region" description="Low complexity" evidence="12">
    <location>
        <begin position="551"/>
        <end position="564"/>
    </location>
</feature>
<dbReference type="Proteomes" id="UP000703661">
    <property type="component" value="Unassembled WGS sequence"/>
</dbReference>